<proteinExistence type="inferred from homology"/>
<dbReference type="InterPro" id="IPR022776">
    <property type="entry name" value="TRM13/UPF0224_CHHC_Znf_dom"/>
</dbReference>
<keyword evidence="7 12" id="KW-0863">Zinc-finger</keyword>
<dbReference type="Pfam" id="PF05253">
    <property type="entry name" value="zf-U11-48K"/>
    <property type="match status" value="1"/>
</dbReference>
<reference evidence="14 15" key="1">
    <citation type="journal article" date="2018" name="Sci. Rep.">
        <title>Genomic signatures of local adaptation to the degree of environmental predictability in rotifers.</title>
        <authorList>
            <person name="Franch-Gras L."/>
            <person name="Hahn C."/>
            <person name="Garcia-Roger E.M."/>
            <person name="Carmona M.J."/>
            <person name="Serra M."/>
            <person name="Gomez A."/>
        </authorList>
    </citation>
    <scope>NUCLEOTIDE SEQUENCE [LARGE SCALE GENOMIC DNA]</scope>
    <source>
        <strain evidence="14">HYR1</strain>
    </source>
</reference>
<organism evidence="14 15">
    <name type="scientific">Brachionus plicatilis</name>
    <name type="common">Marine rotifer</name>
    <name type="synonym">Brachionus muelleri</name>
    <dbReference type="NCBI Taxonomy" id="10195"/>
    <lineage>
        <taxon>Eukaryota</taxon>
        <taxon>Metazoa</taxon>
        <taxon>Spiralia</taxon>
        <taxon>Gnathifera</taxon>
        <taxon>Rotifera</taxon>
        <taxon>Eurotatoria</taxon>
        <taxon>Monogononta</taxon>
        <taxon>Pseudotrocha</taxon>
        <taxon>Ploima</taxon>
        <taxon>Brachionidae</taxon>
        <taxon>Brachionus</taxon>
    </lineage>
</organism>
<evidence type="ECO:0000256" key="5">
    <source>
        <dbReference type="ARBA" id="ARBA00022694"/>
    </source>
</evidence>
<keyword evidence="2 12" id="KW-0489">Methyltransferase</keyword>
<keyword evidence="15" id="KW-1185">Reference proteome</keyword>
<dbReference type="InterPro" id="IPR039044">
    <property type="entry name" value="Trm13"/>
</dbReference>
<dbReference type="AlphaFoldDB" id="A0A3M7PL39"/>
<dbReference type="EC" id="2.1.1.225" evidence="12"/>
<accession>A0A3M7PL39</accession>
<evidence type="ECO:0000256" key="8">
    <source>
        <dbReference type="ARBA" id="ARBA00022833"/>
    </source>
</evidence>
<comment type="caution">
    <text evidence="14">The sequence shown here is derived from an EMBL/GenBank/DDBJ whole genome shotgun (WGS) entry which is preliminary data.</text>
</comment>
<keyword evidence="6 12" id="KW-0479">Metal-binding</keyword>
<dbReference type="GO" id="GO:0106050">
    <property type="term" value="F:tRNA 2'-O-methyltransferase activity"/>
    <property type="evidence" value="ECO:0007669"/>
    <property type="project" value="UniProtKB-UniRule"/>
</dbReference>
<evidence type="ECO:0000256" key="1">
    <source>
        <dbReference type="ARBA" id="ARBA00005265"/>
    </source>
</evidence>
<evidence type="ECO:0000256" key="12">
    <source>
        <dbReference type="RuleBase" id="RU367103"/>
    </source>
</evidence>
<evidence type="ECO:0000313" key="15">
    <source>
        <dbReference type="Proteomes" id="UP000276133"/>
    </source>
</evidence>
<gene>
    <name evidence="14" type="ORF">BpHYR1_034087</name>
</gene>
<evidence type="ECO:0000256" key="3">
    <source>
        <dbReference type="ARBA" id="ARBA00022679"/>
    </source>
</evidence>
<evidence type="ECO:0000259" key="13">
    <source>
        <dbReference type="PROSITE" id="PS51800"/>
    </source>
</evidence>
<dbReference type="GO" id="GO:0030488">
    <property type="term" value="P:tRNA methylation"/>
    <property type="evidence" value="ECO:0007669"/>
    <property type="project" value="InterPro"/>
</dbReference>
<evidence type="ECO:0000256" key="11">
    <source>
        <dbReference type="ARBA" id="ARBA00049393"/>
    </source>
</evidence>
<dbReference type="PANTHER" id="PTHR12998">
    <property type="entry name" value="TRNA:M(4)X MODIFICATION ENZYME TRM13 HOMOLOG"/>
    <property type="match status" value="1"/>
</dbReference>
<dbReference type="PANTHER" id="PTHR12998:SF0">
    <property type="entry name" value="TRNA:M(4)X MODIFICATION ENZYME TRM13 HOMOLOG"/>
    <property type="match status" value="1"/>
</dbReference>
<comment type="function">
    <text evidence="12">tRNA methylase which 2'-O-methylates cytidine(4) in tRNA(Pro) and tRNA(Gly)(GCC), and adenosine(4) in tRNA(His).</text>
</comment>
<dbReference type="STRING" id="10195.A0A3M7PL39"/>
<keyword evidence="3 12" id="KW-0808">Transferase</keyword>
<dbReference type="Pfam" id="PF05206">
    <property type="entry name" value="TRM13"/>
    <property type="match status" value="1"/>
</dbReference>
<evidence type="ECO:0000256" key="9">
    <source>
        <dbReference type="ARBA" id="ARBA00048165"/>
    </source>
</evidence>
<dbReference type="InterPro" id="IPR007871">
    <property type="entry name" value="Methyltransferase_TRM13"/>
</dbReference>
<comment type="similarity">
    <text evidence="1 12">Belongs to the methyltransferase TRM13 family.</text>
</comment>
<name>A0A3M7PL39_BRAPC</name>
<comment type="catalytic activity">
    <reaction evidence="9 12">
        <text>cytidine(4) in tRNA(Pro) + S-adenosyl-L-methionine = 2'-O-methylcytidine(4) in tRNA(Pro) + S-adenosyl-L-homocysteine + H(+)</text>
        <dbReference type="Rhea" id="RHEA:32767"/>
        <dbReference type="Rhea" id="RHEA-COMP:10397"/>
        <dbReference type="Rhea" id="RHEA-COMP:10398"/>
        <dbReference type="ChEBI" id="CHEBI:15378"/>
        <dbReference type="ChEBI" id="CHEBI:57856"/>
        <dbReference type="ChEBI" id="CHEBI:59789"/>
        <dbReference type="ChEBI" id="CHEBI:74495"/>
        <dbReference type="ChEBI" id="CHEBI:82748"/>
        <dbReference type="EC" id="2.1.1.225"/>
    </reaction>
</comment>
<dbReference type="Proteomes" id="UP000276133">
    <property type="component" value="Unassembled WGS sequence"/>
</dbReference>
<comment type="catalytic activity">
    <reaction evidence="11 12">
        <text>adenosine(4) in tRNA(His) + S-adenosyl-L-methionine = 2'-O-methyladenosine(4) in tRNA(His) + S-adenosyl-L-homocysteine + H(+)</text>
        <dbReference type="Rhea" id="RHEA:43196"/>
        <dbReference type="Rhea" id="RHEA-COMP:10401"/>
        <dbReference type="Rhea" id="RHEA-COMP:10402"/>
        <dbReference type="ChEBI" id="CHEBI:15378"/>
        <dbReference type="ChEBI" id="CHEBI:57856"/>
        <dbReference type="ChEBI" id="CHEBI:59789"/>
        <dbReference type="ChEBI" id="CHEBI:74411"/>
        <dbReference type="ChEBI" id="CHEBI:74477"/>
        <dbReference type="EC" id="2.1.1.225"/>
    </reaction>
</comment>
<keyword evidence="4 12" id="KW-0949">S-adenosyl-L-methionine</keyword>
<dbReference type="GO" id="GO:0008270">
    <property type="term" value="F:zinc ion binding"/>
    <property type="evidence" value="ECO:0007669"/>
    <property type="project" value="UniProtKB-KW"/>
</dbReference>
<evidence type="ECO:0000256" key="6">
    <source>
        <dbReference type="ARBA" id="ARBA00022723"/>
    </source>
</evidence>
<protein>
    <recommendedName>
        <fullName evidence="12">tRNA:m(4)X modification enzyme TRM13</fullName>
        <ecNumber evidence="12">2.1.1.225</ecNumber>
    </recommendedName>
</protein>
<keyword evidence="5 12" id="KW-0819">tRNA processing</keyword>
<feature type="domain" description="CHHC U11-48K-type" evidence="13">
    <location>
        <begin position="42"/>
        <end position="69"/>
    </location>
</feature>
<evidence type="ECO:0000256" key="2">
    <source>
        <dbReference type="ARBA" id="ARBA00022603"/>
    </source>
</evidence>
<evidence type="ECO:0000256" key="4">
    <source>
        <dbReference type="ARBA" id="ARBA00022691"/>
    </source>
</evidence>
<dbReference type="OrthoDB" id="258806at2759"/>
<dbReference type="PROSITE" id="PS51800">
    <property type="entry name" value="ZF_CHHC_U11_48K"/>
    <property type="match status" value="1"/>
</dbReference>
<evidence type="ECO:0000256" key="10">
    <source>
        <dbReference type="ARBA" id="ARBA00048635"/>
    </source>
</evidence>
<comment type="catalytic activity">
    <reaction evidence="10 12">
        <text>cytidine(4) in tRNA(Gly)(GCC) + S-adenosyl-L-methionine = 2'-O-methylcytidine(4) in tRNA(Gly)(GCC) + S-adenosyl-L-homocysteine + H(+)</text>
        <dbReference type="Rhea" id="RHEA:43192"/>
        <dbReference type="Rhea" id="RHEA-COMP:10399"/>
        <dbReference type="Rhea" id="RHEA-COMP:10400"/>
        <dbReference type="ChEBI" id="CHEBI:15378"/>
        <dbReference type="ChEBI" id="CHEBI:57856"/>
        <dbReference type="ChEBI" id="CHEBI:59789"/>
        <dbReference type="ChEBI" id="CHEBI:74495"/>
        <dbReference type="ChEBI" id="CHEBI:82748"/>
        <dbReference type="EC" id="2.1.1.225"/>
    </reaction>
</comment>
<sequence length="428" mass="50135">MLIQNAAFCRIGLSFLFRRLRQADLQKCLTRKTSMNNNVETRVICPLDPKHSVYEKNFEKHLKKCNSRVKYLGDFDIKDINLKDEENSDLELKESIHRPEIKSISQDSKTYKQLSECELKAIIEFLIQLDQEHNFHHLEFDKLDDSFINKELEKKNEFHQKHLKQISSIVGHVDKIMNENSQYEESCCLVELGAGRGKLSYWFEQSRKDKKEQKIESKFKKVNIVLLERGSQKHKFDSLLKENVEENSSEFARIRIDLKDVFVNKIPLIQTSSKCILYGKHVCGCATDFSIRCLKNSLEDSSQRSVKMLGFLLALCCHHVCEWDYFCGKKFLYKLGINSKLFSIIRSISSWSTSSDQNTTPAPEFIFGHRRHKVGRICKNIFDRARIEYIKNEISAPSGYVIRTKLFYYVEPEITLENSMLYAYLENK</sequence>
<dbReference type="EMBL" id="REGN01010216">
    <property type="protein sequence ID" value="RMZ99430.1"/>
    <property type="molecule type" value="Genomic_DNA"/>
</dbReference>
<evidence type="ECO:0000313" key="14">
    <source>
        <dbReference type="EMBL" id="RMZ99430.1"/>
    </source>
</evidence>
<evidence type="ECO:0000256" key="7">
    <source>
        <dbReference type="ARBA" id="ARBA00022771"/>
    </source>
</evidence>
<keyword evidence="8 12" id="KW-0862">Zinc</keyword>